<dbReference type="AlphaFoldDB" id="A0AAV6UWL2"/>
<evidence type="ECO:0000313" key="1">
    <source>
        <dbReference type="EMBL" id="KAG8188725.1"/>
    </source>
</evidence>
<gene>
    <name evidence="1" type="ORF">JTE90_023070</name>
</gene>
<organism evidence="1 2">
    <name type="scientific">Oedothorax gibbosus</name>
    <dbReference type="NCBI Taxonomy" id="931172"/>
    <lineage>
        <taxon>Eukaryota</taxon>
        <taxon>Metazoa</taxon>
        <taxon>Ecdysozoa</taxon>
        <taxon>Arthropoda</taxon>
        <taxon>Chelicerata</taxon>
        <taxon>Arachnida</taxon>
        <taxon>Araneae</taxon>
        <taxon>Araneomorphae</taxon>
        <taxon>Entelegynae</taxon>
        <taxon>Araneoidea</taxon>
        <taxon>Linyphiidae</taxon>
        <taxon>Erigoninae</taxon>
        <taxon>Oedothorax</taxon>
    </lineage>
</organism>
<name>A0AAV6UWL2_9ARAC</name>
<dbReference type="PANTHER" id="PTHR47331">
    <property type="entry name" value="PHD-TYPE DOMAIN-CONTAINING PROTEIN"/>
    <property type="match status" value="1"/>
</dbReference>
<dbReference type="Proteomes" id="UP000827092">
    <property type="component" value="Unassembled WGS sequence"/>
</dbReference>
<proteinExistence type="predicted"/>
<evidence type="ECO:0008006" key="3">
    <source>
        <dbReference type="Google" id="ProtNLM"/>
    </source>
</evidence>
<accession>A0AAV6UWL2</accession>
<comment type="caution">
    <text evidence="1">The sequence shown here is derived from an EMBL/GenBank/DDBJ whole genome shotgun (WGS) entry which is preliminary data.</text>
</comment>
<dbReference type="PANTHER" id="PTHR47331:SF1">
    <property type="entry name" value="GAG-LIKE PROTEIN"/>
    <property type="match status" value="1"/>
</dbReference>
<dbReference type="EMBL" id="JAFNEN010000232">
    <property type="protein sequence ID" value="KAG8188725.1"/>
    <property type="molecule type" value="Genomic_DNA"/>
</dbReference>
<reference evidence="1 2" key="1">
    <citation type="journal article" date="2022" name="Nat. Ecol. Evol.">
        <title>A masculinizing supergene underlies an exaggerated male reproductive morph in a spider.</title>
        <authorList>
            <person name="Hendrickx F."/>
            <person name="De Corte Z."/>
            <person name="Sonet G."/>
            <person name="Van Belleghem S.M."/>
            <person name="Kostlbacher S."/>
            <person name="Vangestel C."/>
        </authorList>
    </citation>
    <scope>NUCLEOTIDE SEQUENCE [LARGE SCALE GENOMIC DNA]</scope>
    <source>
        <strain evidence="1">W744_W776</strain>
    </source>
</reference>
<protein>
    <recommendedName>
        <fullName evidence="3">Reverse transcriptase domain-containing protein</fullName>
    </recommendedName>
</protein>
<sequence>MVDGLFPTCRLWYGEYDSVLVCHASCVVANPDTVAAATDSEEPRPCFIRSDQVNSELTQKSFTGTSSNVLVNKTVVLSTAVVYVKDSFEFHKLQKWCYVDDLLTGAKTERDAIQLASQLMQMMERGGLTLRKWCSNSPKLLRVIPEDLREDKSLIEFNCEKSVKVLGVNWQPGTDTFTINVNRSDALRSFKKGQCFPP</sequence>
<keyword evidence="2" id="KW-1185">Reference proteome</keyword>
<evidence type="ECO:0000313" key="2">
    <source>
        <dbReference type="Proteomes" id="UP000827092"/>
    </source>
</evidence>